<comment type="caution">
    <text evidence="6">The sequence shown here is derived from an EMBL/GenBank/DDBJ whole genome shotgun (WGS) entry which is preliminary data.</text>
</comment>
<dbReference type="FunFam" id="1.10.287.1080:FF:000001">
    <property type="entry name" value="Nucleoside triphosphate pyrophosphohydrolase"/>
    <property type="match status" value="1"/>
</dbReference>
<dbReference type="NCBIfam" id="TIGR00444">
    <property type="entry name" value="mazG"/>
    <property type="match status" value="1"/>
</dbReference>
<dbReference type="SUPFAM" id="SSF101386">
    <property type="entry name" value="all-alpha NTP pyrophosphatases"/>
    <property type="match status" value="2"/>
</dbReference>
<comment type="catalytic activity">
    <reaction evidence="1">
        <text>ATP + H2O = AMP + diphosphate + H(+)</text>
        <dbReference type="Rhea" id="RHEA:14245"/>
        <dbReference type="ChEBI" id="CHEBI:15377"/>
        <dbReference type="ChEBI" id="CHEBI:15378"/>
        <dbReference type="ChEBI" id="CHEBI:30616"/>
        <dbReference type="ChEBI" id="CHEBI:33019"/>
        <dbReference type="ChEBI" id="CHEBI:456215"/>
        <dbReference type="EC" id="3.6.1.8"/>
    </reaction>
</comment>
<reference evidence="6 7" key="1">
    <citation type="submission" date="2017-02" db="EMBL/GenBank/DDBJ databases">
        <title>Draft genome sequence of Haemophilus paracuniculus CCUG 43573 type strain.</title>
        <authorList>
            <person name="Engstrom-Jakobsson H."/>
            <person name="Salva-Serra F."/>
            <person name="Thorell K."/>
            <person name="Gonzales-Siles L."/>
            <person name="Karlsson R."/>
            <person name="Boulund F."/>
            <person name="Engstrand L."/>
            <person name="Kristiansson E."/>
            <person name="Moore E."/>
        </authorList>
    </citation>
    <scope>NUCLEOTIDE SEQUENCE [LARGE SCALE GENOMIC DNA]</scope>
    <source>
        <strain evidence="6 7">CCUG 43573</strain>
    </source>
</reference>
<dbReference type="InterPro" id="IPR011551">
    <property type="entry name" value="NTP_PyrPHydrolase_MazG"/>
</dbReference>
<gene>
    <name evidence="6" type="ORF">B0187_05775</name>
</gene>
<accession>A0A1T0ASS0</accession>
<dbReference type="GO" id="GO:0047693">
    <property type="term" value="F:ATP diphosphatase activity"/>
    <property type="evidence" value="ECO:0007669"/>
    <property type="project" value="UniProtKB-EC"/>
</dbReference>
<dbReference type="Gene3D" id="1.10.287.1080">
    <property type="entry name" value="MazG-like"/>
    <property type="match status" value="2"/>
</dbReference>
<dbReference type="GO" id="GO:0006203">
    <property type="term" value="P:dGTP catabolic process"/>
    <property type="evidence" value="ECO:0007669"/>
    <property type="project" value="TreeGrafter"/>
</dbReference>
<dbReference type="GO" id="GO:0046076">
    <property type="term" value="P:dTTP catabolic process"/>
    <property type="evidence" value="ECO:0007669"/>
    <property type="project" value="TreeGrafter"/>
</dbReference>
<dbReference type="PANTHER" id="PTHR30522:SF0">
    <property type="entry name" value="NUCLEOSIDE TRIPHOSPHATE PYROPHOSPHOHYDROLASE"/>
    <property type="match status" value="1"/>
</dbReference>
<evidence type="ECO:0000313" key="6">
    <source>
        <dbReference type="EMBL" id="OOR99265.1"/>
    </source>
</evidence>
<dbReference type="EC" id="3.6.1.8" evidence="3"/>
<dbReference type="Proteomes" id="UP000190867">
    <property type="component" value="Unassembled WGS sequence"/>
</dbReference>
<sequence length="267" mass="30797">MKTIEQFVQLIARLRDPENGCPWDLKQDFNSMLPHLLEETYEVAEAIQQQDRTALREELGDLLLQVVFLSQLASEEGTFTFQDVLNDIHDKMIYRHPHVFGDKSAQNSEEALKNWEEQKAKEKAKNTKHHSILDDLPFALPALTRANKLQNRCAKVGFDWKNPQDVLAKVEEELAEVKAEMADFPQGASQLEEELGDLMFATVNLCRHYKIDAETSLRNANLKFEKRFRKVEQAVRSQGKKVKDCTLAELDAVWEQIKNVEQIDKNC</sequence>
<feature type="domain" description="NTP pyrophosphohydrolase MazG-like" evidence="5">
    <location>
        <begin position="27"/>
        <end position="100"/>
    </location>
</feature>
<dbReference type="InterPro" id="IPR048011">
    <property type="entry name" value="NTP-PPase_MazG-like_C"/>
</dbReference>
<dbReference type="GO" id="GO:0046081">
    <property type="term" value="P:dUTP catabolic process"/>
    <property type="evidence" value="ECO:0007669"/>
    <property type="project" value="TreeGrafter"/>
</dbReference>
<dbReference type="NCBIfam" id="NF007113">
    <property type="entry name" value="PRK09562.1"/>
    <property type="match status" value="1"/>
</dbReference>
<comment type="similarity">
    <text evidence="2">Belongs to the nucleoside triphosphate pyrophosphohydrolase family.</text>
</comment>
<dbReference type="STRING" id="734.B0187_05775"/>
<keyword evidence="6" id="KW-0378">Hydrolase</keyword>
<protein>
    <recommendedName>
        <fullName evidence="4">Nucleoside triphosphate pyrophosphohydrolase</fullName>
        <ecNumber evidence="3">3.6.1.8</ecNumber>
    </recommendedName>
</protein>
<dbReference type="AlphaFoldDB" id="A0A1T0ASS0"/>
<dbReference type="InterPro" id="IPR048015">
    <property type="entry name" value="NTP-PPase_MazG-like_N"/>
</dbReference>
<evidence type="ECO:0000259" key="5">
    <source>
        <dbReference type="Pfam" id="PF03819"/>
    </source>
</evidence>
<dbReference type="CDD" id="cd11529">
    <property type="entry name" value="NTP-PPase_MazG_Cterm"/>
    <property type="match status" value="1"/>
</dbReference>
<dbReference type="OrthoDB" id="9808939at2"/>
<dbReference type="RefSeq" id="WP_078236914.1">
    <property type="nucleotide sequence ID" value="NZ_MUYA01000007.1"/>
</dbReference>
<dbReference type="GO" id="GO:0046061">
    <property type="term" value="P:dATP catabolic process"/>
    <property type="evidence" value="ECO:0007669"/>
    <property type="project" value="TreeGrafter"/>
</dbReference>
<dbReference type="Pfam" id="PF03819">
    <property type="entry name" value="MazG"/>
    <property type="match status" value="2"/>
</dbReference>
<evidence type="ECO:0000256" key="2">
    <source>
        <dbReference type="ARBA" id="ARBA00061115"/>
    </source>
</evidence>
<dbReference type="CDD" id="cd11528">
    <property type="entry name" value="NTP-PPase_MazG_Nterm"/>
    <property type="match status" value="1"/>
</dbReference>
<dbReference type="FunFam" id="1.10.287.1080:FF:000003">
    <property type="entry name" value="Nucleoside triphosphate pyrophosphohydrolase"/>
    <property type="match status" value="1"/>
</dbReference>
<evidence type="ECO:0000256" key="3">
    <source>
        <dbReference type="ARBA" id="ARBA00066372"/>
    </source>
</evidence>
<dbReference type="PANTHER" id="PTHR30522">
    <property type="entry name" value="NUCLEOSIDE TRIPHOSPHATE PYROPHOSPHOHYDROLASE"/>
    <property type="match status" value="1"/>
</dbReference>
<dbReference type="InterPro" id="IPR004518">
    <property type="entry name" value="MazG-like_dom"/>
</dbReference>
<dbReference type="EMBL" id="MUYA01000007">
    <property type="protein sequence ID" value="OOR99265.1"/>
    <property type="molecule type" value="Genomic_DNA"/>
</dbReference>
<dbReference type="GO" id="GO:0046052">
    <property type="term" value="P:UTP catabolic process"/>
    <property type="evidence" value="ECO:0007669"/>
    <property type="project" value="TreeGrafter"/>
</dbReference>
<dbReference type="GO" id="GO:0006950">
    <property type="term" value="P:response to stress"/>
    <property type="evidence" value="ECO:0007669"/>
    <property type="project" value="UniProtKB-ARBA"/>
</dbReference>
<evidence type="ECO:0000313" key="7">
    <source>
        <dbReference type="Proteomes" id="UP000190867"/>
    </source>
</evidence>
<dbReference type="GO" id="GO:0046047">
    <property type="term" value="P:TTP catabolic process"/>
    <property type="evidence" value="ECO:0007669"/>
    <property type="project" value="TreeGrafter"/>
</dbReference>
<name>A0A1T0ASS0_9PAST</name>
<evidence type="ECO:0000256" key="4">
    <source>
        <dbReference type="ARBA" id="ARBA00074799"/>
    </source>
</evidence>
<feature type="domain" description="NTP pyrophosphohydrolase MazG-like" evidence="5">
    <location>
        <begin position="163"/>
        <end position="230"/>
    </location>
</feature>
<proteinExistence type="inferred from homology"/>
<organism evidence="6 7">
    <name type="scientific">Haemophilus paracuniculus</name>
    <dbReference type="NCBI Taxonomy" id="734"/>
    <lineage>
        <taxon>Bacteria</taxon>
        <taxon>Pseudomonadati</taxon>
        <taxon>Pseudomonadota</taxon>
        <taxon>Gammaproteobacteria</taxon>
        <taxon>Pasteurellales</taxon>
        <taxon>Pasteurellaceae</taxon>
        <taxon>Haemophilus</taxon>
    </lineage>
</organism>
<evidence type="ECO:0000256" key="1">
    <source>
        <dbReference type="ARBA" id="ARBA00052141"/>
    </source>
</evidence>
<keyword evidence="7" id="KW-1185">Reference proteome</keyword>